<comment type="caution">
    <text evidence="2">The sequence shown here is derived from an EMBL/GenBank/DDBJ whole genome shotgun (WGS) entry which is preliminary data.</text>
</comment>
<evidence type="ECO:0000256" key="1">
    <source>
        <dbReference type="SAM" id="MobiDB-lite"/>
    </source>
</evidence>
<dbReference type="AlphaFoldDB" id="A0A150RW60"/>
<sequence length="89" mass="9413">METTKTVATREHPESLDAPAASGDGRRATRAVEAGEQEPERRTPETPADRGGTIPQDDAPASTEDAVDEASRQSFPASDPPAWIDIQAA</sequence>
<reference evidence="2 3" key="1">
    <citation type="submission" date="2014-02" db="EMBL/GenBank/DDBJ databases">
        <title>The small core and large imbalanced accessory genome model reveals a collaborative survival strategy of Sorangium cellulosum strains in nature.</title>
        <authorList>
            <person name="Han K."/>
            <person name="Peng R."/>
            <person name="Blom J."/>
            <person name="Li Y.-Z."/>
        </authorList>
    </citation>
    <scope>NUCLEOTIDE SEQUENCE [LARGE SCALE GENOMIC DNA]</scope>
    <source>
        <strain evidence="2 3">So0011-07</strain>
    </source>
</reference>
<organism evidence="2 3">
    <name type="scientific">Sorangium cellulosum</name>
    <name type="common">Polyangium cellulosum</name>
    <dbReference type="NCBI Taxonomy" id="56"/>
    <lineage>
        <taxon>Bacteria</taxon>
        <taxon>Pseudomonadati</taxon>
        <taxon>Myxococcota</taxon>
        <taxon>Polyangia</taxon>
        <taxon>Polyangiales</taxon>
        <taxon>Polyangiaceae</taxon>
        <taxon>Sorangium</taxon>
    </lineage>
</organism>
<feature type="region of interest" description="Disordered" evidence="1">
    <location>
        <begin position="1"/>
        <end position="89"/>
    </location>
</feature>
<protein>
    <submittedName>
        <fullName evidence="2">Uncharacterized protein</fullName>
    </submittedName>
</protein>
<evidence type="ECO:0000313" key="3">
    <source>
        <dbReference type="Proteomes" id="UP000075635"/>
    </source>
</evidence>
<name>A0A150RW60_SORCE</name>
<dbReference type="EMBL" id="JEMB01001943">
    <property type="protein sequence ID" value="KYF84350.1"/>
    <property type="molecule type" value="Genomic_DNA"/>
</dbReference>
<gene>
    <name evidence="2" type="ORF">BE17_05340</name>
</gene>
<proteinExistence type="predicted"/>
<feature type="compositionally biased region" description="Basic and acidic residues" evidence="1">
    <location>
        <begin position="38"/>
        <end position="48"/>
    </location>
</feature>
<dbReference type="Proteomes" id="UP000075635">
    <property type="component" value="Unassembled WGS sequence"/>
</dbReference>
<accession>A0A150RW60</accession>
<evidence type="ECO:0000313" key="2">
    <source>
        <dbReference type="EMBL" id="KYF84350.1"/>
    </source>
</evidence>